<dbReference type="AlphaFoldDB" id="A0A1Y1LZF8"/>
<proteinExistence type="predicted"/>
<accession>A0A1Y1LZF8</accession>
<organism evidence="1">
    <name type="scientific">Photinus pyralis</name>
    <name type="common">Common eastern firefly</name>
    <name type="synonym">Lampyris pyralis</name>
    <dbReference type="NCBI Taxonomy" id="7054"/>
    <lineage>
        <taxon>Eukaryota</taxon>
        <taxon>Metazoa</taxon>
        <taxon>Ecdysozoa</taxon>
        <taxon>Arthropoda</taxon>
        <taxon>Hexapoda</taxon>
        <taxon>Insecta</taxon>
        <taxon>Pterygota</taxon>
        <taxon>Neoptera</taxon>
        <taxon>Endopterygota</taxon>
        <taxon>Coleoptera</taxon>
        <taxon>Polyphaga</taxon>
        <taxon>Elateriformia</taxon>
        <taxon>Elateroidea</taxon>
        <taxon>Lampyridae</taxon>
        <taxon>Lampyrinae</taxon>
        <taxon>Photinus</taxon>
    </lineage>
</organism>
<dbReference type="EMBL" id="GEZM01043620">
    <property type="protein sequence ID" value="JAV78962.1"/>
    <property type="molecule type" value="Transcribed_RNA"/>
</dbReference>
<dbReference type="EMBL" id="GEZM01043617">
    <property type="protein sequence ID" value="JAV78969.1"/>
    <property type="molecule type" value="Transcribed_RNA"/>
</dbReference>
<reference evidence="1" key="1">
    <citation type="journal article" date="2016" name="Sci. Rep.">
        <title>Molecular characterization of firefly nuptial gifts: a multi-omics approach sheds light on postcopulatory sexual selection.</title>
        <authorList>
            <person name="Al-Wathiqui N."/>
            <person name="Fallon T.R."/>
            <person name="South A."/>
            <person name="Weng J.K."/>
            <person name="Lewis S.M."/>
        </authorList>
    </citation>
    <scope>NUCLEOTIDE SEQUENCE</scope>
</reference>
<dbReference type="EMBL" id="GEZM01043619">
    <property type="protein sequence ID" value="JAV78965.1"/>
    <property type="molecule type" value="Transcribed_RNA"/>
</dbReference>
<dbReference type="EMBL" id="GEZM01043618">
    <property type="protein sequence ID" value="JAV78967.1"/>
    <property type="molecule type" value="Transcribed_RNA"/>
</dbReference>
<name>A0A1Y1LZF8_PHOPY</name>
<dbReference type="EMBL" id="GEZM01043616">
    <property type="protein sequence ID" value="JAV78970.1"/>
    <property type="molecule type" value="Transcribed_RNA"/>
</dbReference>
<dbReference type="EMBL" id="GEZM01043615">
    <property type="protein sequence ID" value="JAV78972.1"/>
    <property type="molecule type" value="Transcribed_RNA"/>
</dbReference>
<sequence>MNDRRRSRVQKRQTLQYLSAPRLQHLRIDLLESPQVRFESSAEHQFGDEDDALLFVERRLPVVVKSHDVRMLQLLEHLGLLAKSKPLRLVQFLLLQLAPRDRDARLSVQPTVDGLKRTSPYLLFVLEESPARTDRDRFVNVIVVLDDVILRLRRLEHDNVGVQIGIVLDLDVLVKHVDVLIGDLDHRVRIDLAEERLREIVFRIVRHELQLALRIVAVVVDIRVGLDRNAMGDAAVLHRLVLLLLPMVLDYFRYLRLIFDLRAGEVILLVVFDEVARGQEIGRGRPRETYSRYGVLVRAVVEAGVDLVDDVRGGLENLADELGDGRFYVALQAWLQHCRGRQIAVTLRLVKERQGGVLKNLHVIETLPKNRQLLDYVELVVENRRAAFGTRLRLPFLFVVRNLHPRVTINTTRWRRGNVLLRHARITAIRQNTFERHLFFGTFLLLHFARRRRILGRNVTFRRRPLQVSVLARLIDEFYTFELTK</sequence>
<evidence type="ECO:0000313" key="1">
    <source>
        <dbReference type="EMBL" id="JAV78962.1"/>
    </source>
</evidence>
<protein>
    <submittedName>
        <fullName evidence="1">Uncharacterized protein</fullName>
    </submittedName>
</protein>